<organism evidence="2">
    <name type="scientific">Papilio xuthus</name>
    <name type="common">Asian swallowtail butterfly</name>
    <dbReference type="NCBI Taxonomy" id="66420"/>
    <lineage>
        <taxon>Eukaryota</taxon>
        <taxon>Metazoa</taxon>
        <taxon>Ecdysozoa</taxon>
        <taxon>Arthropoda</taxon>
        <taxon>Hexapoda</taxon>
        <taxon>Insecta</taxon>
        <taxon>Pterygota</taxon>
        <taxon>Neoptera</taxon>
        <taxon>Endopterygota</taxon>
        <taxon>Lepidoptera</taxon>
        <taxon>Glossata</taxon>
        <taxon>Ditrysia</taxon>
        <taxon>Papilionoidea</taxon>
        <taxon>Papilionidae</taxon>
        <taxon>Papilioninae</taxon>
        <taxon>Papilio</taxon>
    </lineage>
</organism>
<dbReference type="KEGG" id="pxu:106125431"/>
<evidence type="ECO:0000313" key="2">
    <source>
        <dbReference type="RefSeq" id="XP_013178084.1"/>
    </source>
</evidence>
<proteinExistence type="predicted"/>
<evidence type="ECO:0000256" key="1">
    <source>
        <dbReference type="SAM" id="MobiDB-lite"/>
    </source>
</evidence>
<dbReference type="RefSeq" id="XP_013178084.1">
    <property type="nucleotide sequence ID" value="XM_013322630.1"/>
</dbReference>
<name>A0AAJ6ZS91_PAPXU</name>
<dbReference type="Proteomes" id="UP000694872">
    <property type="component" value="Unplaced"/>
</dbReference>
<reference evidence="2" key="1">
    <citation type="submission" date="2025-08" db="UniProtKB">
        <authorList>
            <consortium name="RefSeq"/>
        </authorList>
    </citation>
    <scope>IDENTIFICATION</scope>
</reference>
<feature type="compositionally biased region" description="Polar residues" evidence="1">
    <location>
        <begin position="141"/>
        <end position="163"/>
    </location>
</feature>
<feature type="region of interest" description="Disordered" evidence="1">
    <location>
        <begin position="1"/>
        <end position="210"/>
    </location>
</feature>
<dbReference type="InterPro" id="IPR013240">
    <property type="entry name" value="DNA-dir_RNA_pol1_su_RPA34"/>
</dbReference>
<dbReference type="AlphaFoldDB" id="A0AAJ6ZS91"/>
<dbReference type="GO" id="GO:0006360">
    <property type="term" value="P:transcription by RNA polymerase I"/>
    <property type="evidence" value="ECO:0007669"/>
    <property type="project" value="InterPro"/>
</dbReference>
<feature type="compositionally biased region" description="Basic and acidic residues" evidence="1">
    <location>
        <begin position="76"/>
        <end position="92"/>
    </location>
</feature>
<feature type="compositionally biased region" description="Basic and acidic residues" evidence="1">
    <location>
        <begin position="273"/>
        <end position="286"/>
    </location>
</feature>
<feature type="compositionally biased region" description="Basic residues" evidence="1">
    <location>
        <begin position="190"/>
        <end position="200"/>
    </location>
</feature>
<feature type="compositionally biased region" description="Basic and acidic residues" evidence="1">
    <location>
        <begin position="201"/>
        <end position="210"/>
    </location>
</feature>
<protein>
    <submittedName>
        <fullName evidence="2">Serine-aspartate repeat-containing protein G-like</fullName>
    </submittedName>
</protein>
<feature type="region of interest" description="Disordered" evidence="1">
    <location>
        <begin position="242"/>
        <end position="287"/>
    </location>
</feature>
<feature type="compositionally biased region" description="Basic and acidic residues" evidence="1">
    <location>
        <begin position="106"/>
        <end position="128"/>
    </location>
</feature>
<accession>A0AAJ6ZS91</accession>
<feature type="compositionally biased region" description="Basic residues" evidence="1">
    <location>
        <begin position="535"/>
        <end position="544"/>
    </location>
</feature>
<gene>
    <name evidence="2" type="primary">LOC106125431</name>
</gene>
<feature type="region of interest" description="Disordered" evidence="1">
    <location>
        <begin position="492"/>
        <end position="580"/>
    </location>
</feature>
<feature type="compositionally biased region" description="Basic residues" evidence="1">
    <location>
        <begin position="129"/>
        <end position="138"/>
    </location>
</feature>
<feature type="compositionally biased region" description="Polar residues" evidence="1">
    <location>
        <begin position="262"/>
        <end position="272"/>
    </location>
</feature>
<sequence>MESSDDFAWTDTSEDSTIMKENGDDGGSESGYSYKQKLQKKLFNNSQEISSKYDNERKKSKKRKHSELDSNNAEEPETKEIKIEPESDLDIKPKKKKSKTSISESVLRDEEFLNLKVKEEHMSTEWKSPKSKKKKKRRTNSESGDYSSFNESQSQEIDNSQCENDTDVLELSQENDYSDLKEEPEDNEKVKKKKKSKKKKEKEAIDDTIIEDKFSAEETLVEERISNVHELENIIEEKVQREKYTDESMDENEGTKKYISKNVDNTNQIESSQDNKSKSKKERNSVFDKVAPTDEIISANGCITPTKPLRKITDRIRFEDDTFDSSHDEIEVQDVKHSAALKKYLKRNAHLNQIAVNKNIGAVITDEDEVWVLKCPSEVDINSLKDTSLVLDTKSKLKANSQTYVGLNENYTAQVALLTLDKNKPVIKNVPLSGMIRFSKRIPKAHYVEDNNIVNCQTNFIPLPDTKSRHPLFGVDYRSAIKIPKHISNRLNGLENESIPQDNEKRKKKKKKHKKEENISDNEQQMKPEQEPVVVHKKRKRKHSHNDDTSPKSSKRLKHDPDSAEAWDSEKAIEQQLFNF</sequence>
<dbReference type="Pfam" id="PF08208">
    <property type="entry name" value="RNA_polI_A34"/>
    <property type="match status" value="1"/>
</dbReference>
<dbReference type="GeneID" id="106125431"/>